<dbReference type="Pfam" id="PF00239">
    <property type="entry name" value="Resolvase"/>
    <property type="match status" value="1"/>
</dbReference>
<dbReference type="GO" id="GO:0003677">
    <property type="term" value="F:DNA binding"/>
    <property type="evidence" value="ECO:0007669"/>
    <property type="project" value="InterPro"/>
</dbReference>
<proteinExistence type="predicted"/>
<accession>D4MKQ8</accession>
<evidence type="ECO:0000259" key="1">
    <source>
        <dbReference type="PROSITE" id="PS51736"/>
    </source>
</evidence>
<dbReference type="CDD" id="cd00338">
    <property type="entry name" value="Ser_Recombinase"/>
    <property type="match status" value="1"/>
</dbReference>
<name>D4MKQ8_9FIRM</name>
<dbReference type="PROSITE" id="PS51736">
    <property type="entry name" value="RECOMBINASES_3"/>
    <property type="match status" value="1"/>
</dbReference>
<organism evidence="3 4">
    <name type="scientific">[Eubacterium] siraeum V10Sc8a</name>
    <dbReference type="NCBI Taxonomy" id="717961"/>
    <lineage>
        <taxon>Bacteria</taxon>
        <taxon>Bacillati</taxon>
        <taxon>Bacillota</taxon>
        <taxon>Clostridia</taxon>
        <taxon>Eubacteriales</taxon>
        <taxon>Oscillospiraceae</taxon>
        <taxon>Oscillospiraceae incertae sedis</taxon>
    </lineage>
</organism>
<dbReference type="PANTHER" id="PTHR30461:SF23">
    <property type="entry name" value="DNA RECOMBINASE-RELATED"/>
    <property type="match status" value="1"/>
</dbReference>
<feature type="domain" description="Recombinase" evidence="2">
    <location>
        <begin position="174"/>
        <end position="295"/>
    </location>
</feature>
<dbReference type="HOGENOM" id="CLU_010686_0_5_9"/>
<dbReference type="KEGG" id="esr:ES1_13600"/>
<reference evidence="3 4" key="1">
    <citation type="submission" date="2010-03" db="EMBL/GenBank/DDBJ databases">
        <title>The genome sequence of Eubacterium siraeum V10Sc8a.</title>
        <authorList>
            <consortium name="metaHIT consortium -- http://www.metahit.eu/"/>
            <person name="Pajon A."/>
            <person name="Turner K."/>
            <person name="Parkhill J."/>
            <person name="Duncan S."/>
            <person name="Flint H."/>
        </authorList>
    </citation>
    <scope>NUCLEOTIDE SEQUENCE [LARGE SCALE GENOMIC DNA]</scope>
    <source>
        <strain evidence="3 4">V10Sc8a</strain>
    </source>
</reference>
<feature type="domain" description="Resolvase/invertase-type recombinase catalytic" evidence="1">
    <location>
        <begin position="18"/>
        <end position="166"/>
    </location>
</feature>
<evidence type="ECO:0000259" key="2">
    <source>
        <dbReference type="PROSITE" id="PS51737"/>
    </source>
</evidence>
<dbReference type="InterPro" id="IPR025827">
    <property type="entry name" value="Zn_ribbon_recom_dom"/>
</dbReference>
<dbReference type="AlphaFoldDB" id="D4MKQ8"/>
<reference evidence="3 4" key="2">
    <citation type="submission" date="2010-03" db="EMBL/GenBank/DDBJ databases">
        <authorList>
            <person name="Pajon A."/>
        </authorList>
    </citation>
    <scope>NUCLEOTIDE SEQUENCE [LARGE SCALE GENOMIC DNA]</scope>
    <source>
        <strain evidence="3 4">V10Sc8a</strain>
    </source>
</reference>
<dbReference type="BioCyc" id="ESIR717961:G136L-1116-MONOMER"/>
<dbReference type="InterPro" id="IPR006119">
    <property type="entry name" value="Resolv_N"/>
</dbReference>
<dbReference type="GO" id="GO:0000150">
    <property type="term" value="F:DNA strand exchange activity"/>
    <property type="evidence" value="ECO:0007669"/>
    <property type="project" value="InterPro"/>
</dbReference>
<dbReference type="Proteomes" id="UP000007050">
    <property type="component" value="Chromosome"/>
</dbReference>
<sequence>MAEITIIPAKDRSDEIVRTAAYARVSSDSEDQLNSFAAQIRYYTELLKDSTDAVFVDMYADAGISGTSAAKRTEFQRLMSDCRKGKIDRILTKSISRFARNTKDSLEAVRELKTLGISVYFEKENIDTGEISSEMMLAIYSQFAQEESMSISRNCRLGVKKRMMDGTYKTASTPFGYDYVEGKLQINHEKAAIVKQIFDWYVGGIGMDEIASRLDSAGVRKEVWRHGTIRCILTNERYIGDKLLQKRYTTDTLPFKTAVNRGEKEQYYISGTHEPIIEKSIFDTAQKIFSAREKPSGHAIGNSAFRGKIQCGNCGNTFRLKTRKDCVRWVCRNHDESAANCSIRQIRETEFQAAFIRLWKKLQAHYKTILSPMLRQFEALSEREKYGNAQLAEVRREISEIKQQTYLLTMLNSQGTLDGAYFKERSLELDRKLQTAQKQLHANLNDKDGERLDELRKLIGIFERAEPITDFDEIKFGQIVEKITVLSETEIRFDLIGNIGFTERIER</sequence>
<dbReference type="PANTHER" id="PTHR30461">
    <property type="entry name" value="DNA-INVERTASE FROM LAMBDOID PROPHAGE"/>
    <property type="match status" value="1"/>
</dbReference>
<protein>
    <submittedName>
        <fullName evidence="3">Site-specific recombinases, DNA invertase Pin homologs</fullName>
    </submittedName>
</protein>
<dbReference type="PROSITE" id="PS51737">
    <property type="entry name" value="RECOMBINASE_DNA_BIND"/>
    <property type="match status" value="1"/>
</dbReference>
<dbReference type="EMBL" id="FP929059">
    <property type="protein sequence ID" value="CBL34341.1"/>
    <property type="molecule type" value="Genomic_DNA"/>
</dbReference>
<gene>
    <name evidence="3" type="ORF">ES1_13600</name>
</gene>
<dbReference type="PATRIC" id="fig|717961.3.peg.1441"/>
<dbReference type="InterPro" id="IPR011109">
    <property type="entry name" value="DNA_bind_recombinase_dom"/>
</dbReference>
<dbReference type="Pfam" id="PF07508">
    <property type="entry name" value="Recombinase"/>
    <property type="match status" value="1"/>
</dbReference>
<dbReference type="Gene3D" id="3.90.1750.20">
    <property type="entry name" value="Putative Large Serine Recombinase, Chain B, Domain 2"/>
    <property type="match status" value="1"/>
</dbReference>
<dbReference type="SMART" id="SM00857">
    <property type="entry name" value="Resolvase"/>
    <property type="match status" value="1"/>
</dbReference>
<evidence type="ECO:0000313" key="4">
    <source>
        <dbReference type="Proteomes" id="UP000007050"/>
    </source>
</evidence>
<dbReference type="InterPro" id="IPR050639">
    <property type="entry name" value="SSR_resolvase"/>
</dbReference>
<dbReference type="Pfam" id="PF13408">
    <property type="entry name" value="Zn_ribbon_recom"/>
    <property type="match status" value="1"/>
</dbReference>
<dbReference type="InterPro" id="IPR038109">
    <property type="entry name" value="DNA_bind_recomb_sf"/>
</dbReference>
<dbReference type="SUPFAM" id="SSF53041">
    <property type="entry name" value="Resolvase-like"/>
    <property type="match status" value="1"/>
</dbReference>
<dbReference type="Gene3D" id="3.40.50.1390">
    <property type="entry name" value="Resolvase, N-terminal catalytic domain"/>
    <property type="match status" value="1"/>
</dbReference>
<evidence type="ECO:0000313" key="3">
    <source>
        <dbReference type="EMBL" id="CBL34341.1"/>
    </source>
</evidence>
<dbReference type="InterPro" id="IPR036162">
    <property type="entry name" value="Resolvase-like_N_sf"/>
</dbReference>